<dbReference type="Proteomes" id="UP000225271">
    <property type="component" value="Segment"/>
</dbReference>
<evidence type="ECO:0000313" key="10">
    <source>
        <dbReference type="Proteomes" id="UP000223288"/>
    </source>
</evidence>
<dbReference type="EMBL" id="KX349302">
    <property type="protein sequence ID" value="AOO14044.1"/>
    <property type="molecule type" value="Genomic_DNA"/>
</dbReference>
<evidence type="ECO:0000313" key="6">
    <source>
        <dbReference type="EMBL" id="AOO14263.1"/>
    </source>
</evidence>
<dbReference type="EMBL" id="KX349300">
    <property type="protein sequence ID" value="AOO13612.1"/>
    <property type="molecule type" value="Genomic_DNA"/>
</dbReference>
<dbReference type="Proteomes" id="UP000223711">
    <property type="component" value="Segment"/>
</dbReference>
<evidence type="ECO:0000313" key="8">
    <source>
        <dbReference type="EMBL" id="AOO14696.1"/>
    </source>
</evidence>
<accession>A0A1D7SHX3</accession>
<dbReference type="EMBL" id="KX349304">
    <property type="protein sequence ID" value="AOO14480.1"/>
    <property type="molecule type" value="Genomic_DNA"/>
</dbReference>
<evidence type="ECO:0000313" key="11">
    <source>
        <dbReference type="Proteomes" id="UP000223576"/>
    </source>
</evidence>
<dbReference type="Proteomes" id="UP000224953">
    <property type="component" value="Genome"/>
</dbReference>
<evidence type="ECO:0000313" key="9">
    <source>
        <dbReference type="EMBL" id="AOO14912.1"/>
    </source>
</evidence>
<dbReference type="EMBL" id="KX349306">
    <property type="protein sequence ID" value="AOO14912.1"/>
    <property type="molecule type" value="Genomic_DNA"/>
</dbReference>
<proteinExistence type="predicted"/>
<sequence>MRHGRRLPSVTNTTNFTLMHDSTLDLFMNDNETSDMQHSIDNMGDTLWEAMRRAMLQERNDDAIAICEEFLVDGKDPLDGEYEFYFAPNLTLN</sequence>
<gene>
    <name evidence="1" type="ORF">LIS021110_066</name>
    <name evidence="2" type="ORF">LIS110610_066</name>
    <name evidence="3" type="ORF">Np111211_066</name>
    <name evidence="4" type="ORF">Np450711_066</name>
    <name evidence="5" type="ORF">RW030110_066</name>
    <name evidence="6" type="ORF">Sn110110_069</name>
    <name evidence="7" type="ORF">Sn180910_066</name>
    <name evidence="8" type="ORF">Sn230910_066</name>
    <name evidence="9" type="ORF">W1230910_066</name>
</gene>
<protein>
    <submittedName>
        <fullName evidence="1">Uncharacterized protein</fullName>
    </submittedName>
</protein>
<reference evidence="10 11" key="1">
    <citation type="journal article" date="2016" name="Environ. Microbiol.">
        <title>Genomic diversification of marine cyanophages into stable ecotypes.</title>
        <authorList>
            <person name="Marston M.F."/>
            <person name="Martiny J.B."/>
        </authorList>
    </citation>
    <scope>NUCLEOTIDE SEQUENCE [LARGE SCALE GENOMIC DNA]</scope>
    <source>
        <strain evidence="1">LIS_02_1110</strain>
        <strain evidence="2">LIS_22_0610</strain>
        <strain evidence="3">Np_11_1211</strain>
        <strain evidence="4">Np_45_0711</strain>
        <strain evidence="5">RW_03_0110</strain>
        <strain evidence="6">Sn_11_0110</strain>
        <strain evidence="7">Sn_18_0910</strain>
        <strain evidence="8">Sn_23_0910</strain>
        <strain evidence="9">W1_23_0910</strain>
    </source>
</reference>
<dbReference type="EMBL" id="KX349298">
    <property type="protein sequence ID" value="AOO13180.1"/>
    <property type="molecule type" value="Genomic_DNA"/>
</dbReference>
<dbReference type="EMBL" id="KX349305">
    <property type="protein sequence ID" value="AOO14696.1"/>
    <property type="molecule type" value="Genomic_DNA"/>
</dbReference>
<evidence type="ECO:0000313" key="3">
    <source>
        <dbReference type="EMBL" id="AOO13612.1"/>
    </source>
</evidence>
<dbReference type="EMBL" id="KX349301">
    <property type="protein sequence ID" value="AOO13828.1"/>
    <property type="molecule type" value="Genomic_DNA"/>
</dbReference>
<dbReference type="Proteomes" id="UP000223288">
    <property type="component" value="Segment"/>
</dbReference>
<dbReference type="EMBL" id="KX349299">
    <property type="protein sequence ID" value="AOO13396.1"/>
    <property type="molecule type" value="Genomic_DNA"/>
</dbReference>
<dbReference type="Proteomes" id="UP000225808">
    <property type="component" value="Segment"/>
</dbReference>
<dbReference type="Proteomes" id="UP000224257">
    <property type="component" value="Segment"/>
</dbReference>
<dbReference type="Proteomes" id="UP000223576">
    <property type="component" value="Segment"/>
</dbReference>
<evidence type="ECO:0000313" key="1">
    <source>
        <dbReference type="EMBL" id="AOO13180.1"/>
    </source>
</evidence>
<dbReference type="Proteomes" id="UP000223981">
    <property type="component" value="Segment"/>
</dbReference>
<organism evidence="1 12">
    <name type="scientific">Cyanophage S-RIM14</name>
    <dbReference type="NCBI Taxonomy" id="1278423"/>
    <lineage>
        <taxon>Viruses</taxon>
        <taxon>Duplodnaviria</taxon>
        <taxon>Heunggongvirae</taxon>
        <taxon>Uroviricota</taxon>
        <taxon>Caudoviricetes</taxon>
        <taxon>Pantevenvirales</taxon>
        <taxon>Kyanoviridae</taxon>
        <taxon>Ahtivirus</taxon>
        <taxon>Ahtivirus sagseatwo</taxon>
    </lineage>
</organism>
<evidence type="ECO:0000313" key="2">
    <source>
        <dbReference type="EMBL" id="AOO13396.1"/>
    </source>
</evidence>
<evidence type="ECO:0000313" key="7">
    <source>
        <dbReference type="EMBL" id="AOO14480.1"/>
    </source>
</evidence>
<name>A0A1D7SHX3_9CAUD</name>
<evidence type="ECO:0000313" key="4">
    <source>
        <dbReference type="EMBL" id="AOO13828.1"/>
    </source>
</evidence>
<evidence type="ECO:0000313" key="5">
    <source>
        <dbReference type="EMBL" id="AOO14044.1"/>
    </source>
</evidence>
<dbReference type="Proteomes" id="UP000226173">
    <property type="component" value="Segment"/>
</dbReference>
<evidence type="ECO:0000313" key="12">
    <source>
        <dbReference type="Proteomes" id="UP000225808"/>
    </source>
</evidence>
<dbReference type="EMBL" id="KX349303">
    <property type="protein sequence ID" value="AOO14263.1"/>
    <property type="molecule type" value="Genomic_DNA"/>
</dbReference>